<protein>
    <submittedName>
        <fullName evidence="1">Uncharacterized protein</fullName>
    </submittedName>
</protein>
<dbReference type="Gene3D" id="1.10.238.10">
    <property type="entry name" value="EF-hand"/>
    <property type="match status" value="1"/>
</dbReference>
<dbReference type="AlphaFoldDB" id="A0A8X6TW72"/>
<keyword evidence="2" id="KW-1185">Reference proteome</keyword>
<dbReference type="Proteomes" id="UP000887013">
    <property type="component" value="Unassembled WGS sequence"/>
</dbReference>
<gene>
    <name evidence="1" type="ORF">NPIL_92581</name>
</gene>
<organism evidence="1 2">
    <name type="scientific">Nephila pilipes</name>
    <name type="common">Giant wood spider</name>
    <name type="synonym">Nephila maculata</name>
    <dbReference type="NCBI Taxonomy" id="299642"/>
    <lineage>
        <taxon>Eukaryota</taxon>
        <taxon>Metazoa</taxon>
        <taxon>Ecdysozoa</taxon>
        <taxon>Arthropoda</taxon>
        <taxon>Chelicerata</taxon>
        <taxon>Arachnida</taxon>
        <taxon>Araneae</taxon>
        <taxon>Araneomorphae</taxon>
        <taxon>Entelegynae</taxon>
        <taxon>Araneoidea</taxon>
        <taxon>Nephilidae</taxon>
        <taxon>Nephila</taxon>
    </lineage>
</organism>
<reference evidence="1" key="1">
    <citation type="submission" date="2020-08" db="EMBL/GenBank/DDBJ databases">
        <title>Multicomponent nature underlies the extraordinary mechanical properties of spider dragline silk.</title>
        <authorList>
            <person name="Kono N."/>
            <person name="Nakamura H."/>
            <person name="Mori M."/>
            <person name="Yoshida Y."/>
            <person name="Ohtoshi R."/>
            <person name="Malay A.D."/>
            <person name="Moran D.A.P."/>
            <person name="Tomita M."/>
            <person name="Numata K."/>
            <person name="Arakawa K."/>
        </authorList>
    </citation>
    <scope>NUCLEOTIDE SEQUENCE</scope>
</reference>
<accession>A0A8X6TW72</accession>
<dbReference type="EMBL" id="BMAW01066861">
    <property type="protein sequence ID" value="GFT56745.1"/>
    <property type="molecule type" value="Genomic_DNA"/>
</dbReference>
<dbReference type="OrthoDB" id="6416028at2759"/>
<evidence type="ECO:0000313" key="1">
    <source>
        <dbReference type="EMBL" id="GFT56745.1"/>
    </source>
</evidence>
<sequence>METNFSRFKRGDSKIPHVKARAKADVSYDDFDHHPPRYRPQRINALCRLTNFTKSEIKLIYQGFKQVGDTKRRKR</sequence>
<comment type="caution">
    <text evidence="1">The sequence shown here is derived from an EMBL/GenBank/DDBJ whole genome shotgun (WGS) entry which is preliminary data.</text>
</comment>
<name>A0A8X6TW72_NEPPI</name>
<evidence type="ECO:0000313" key="2">
    <source>
        <dbReference type="Proteomes" id="UP000887013"/>
    </source>
</evidence>
<proteinExistence type="predicted"/>